<dbReference type="PANTHER" id="PTHR12203:SF119">
    <property type="entry name" value="GLYCOSYL TRANSFERASE CAP10 DOMAIN-CONTAINING PROTEIN"/>
    <property type="match status" value="1"/>
</dbReference>
<feature type="region of interest" description="Disordered" evidence="1">
    <location>
        <begin position="813"/>
        <end position="837"/>
    </location>
</feature>
<dbReference type="SMART" id="SM00672">
    <property type="entry name" value="CAP10"/>
    <property type="match status" value="1"/>
</dbReference>
<feature type="compositionally biased region" description="Basic residues" evidence="1">
    <location>
        <begin position="637"/>
        <end position="649"/>
    </location>
</feature>
<dbReference type="EMBL" id="QUTG01004176">
    <property type="protein sequence ID" value="RHY88970.1"/>
    <property type="molecule type" value="Genomic_DNA"/>
</dbReference>
<dbReference type="AlphaFoldDB" id="A0A3R6X1Q4"/>
<dbReference type="VEuPathDB" id="FungiDB:H257_07604"/>
<feature type="compositionally biased region" description="Basic and acidic residues" evidence="1">
    <location>
        <begin position="504"/>
        <end position="522"/>
    </location>
</feature>
<dbReference type="VEuPathDB" id="FungiDB:H257_07605"/>
<dbReference type="EMBL" id="QUTH01004314">
    <property type="protein sequence ID" value="RHZ14458.1"/>
    <property type="molecule type" value="Genomic_DNA"/>
</dbReference>
<dbReference type="Gene3D" id="3.60.40.10">
    <property type="entry name" value="PPM-type phosphatase domain"/>
    <property type="match status" value="1"/>
</dbReference>
<dbReference type="Proteomes" id="UP000285712">
    <property type="component" value="Unassembled WGS sequence"/>
</dbReference>
<organism evidence="3 6">
    <name type="scientific">Aphanomyces astaci</name>
    <name type="common">Crayfish plague agent</name>
    <dbReference type="NCBI Taxonomy" id="112090"/>
    <lineage>
        <taxon>Eukaryota</taxon>
        <taxon>Sar</taxon>
        <taxon>Stramenopiles</taxon>
        <taxon>Oomycota</taxon>
        <taxon>Saprolegniomycetes</taxon>
        <taxon>Saprolegniales</taxon>
        <taxon>Verrucalvaceae</taxon>
        <taxon>Aphanomyces</taxon>
    </lineage>
</organism>
<feature type="region of interest" description="Disordered" evidence="1">
    <location>
        <begin position="1"/>
        <end position="38"/>
    </location>
</feature>
<reference evidence="5 6" key="1">
    <citation type="submission" date="2018-08" db="EMBL/GenBank/DDBJ databases">
        <title>Aphanomyces genome sequencing and annotation.</title>
        <authorList>
            <person name="Minardi D."/>
            <person name="Oidtmann B."/>
            <person name="Van Der Giezen M."/>
            <person name="Studholme D.J."/>
        </authorList>
    </citation>
    <scope>NUCLEOTIDE SEQUENCE [LARGE SCALE GENOMIC DNA]</scope>
    <source>
        <strain evidence="4 5">Da</strain>
        <strain evidence="3 6">Sv</strain>
    </source>
</reference>
<dbReference type="Pfam" id="PF05686">
    <property type="entry name" value="Glyco_transf_90"/>
    <property type="match status" value="1"/>
</dbReference>
<dbReference type="SUPFAM" id="SSF81606">
    <property type="entry name" value="PP2C-like"/>
    <property type="match status" value="1"/>
</dbReference>
<feature type="region of interest" description="Disordered" evidence="1">
    <location>
        <begin position="541"/>
        <end position="589"/>
    </location>
</feature>
<evidence type="ECO:0000313" key="5">
    <source>
        <dbReference type="Proteomes" id="UP000285430"/>
    </source>
</evidence>
<feature type="compositionally biased region" description="Basic and acidic residues" evidence="1">
    <location>
        <begin position="548"/>
        <end position="558"/>
    </location>
</feature>
<dbReference type="Proteomes" id="UP000285430">
    <property type="component" value="Unassembled WGS sequence"/>
</dbReference>
<dbReference type="InterPro" id="IPR051091">
    <property type="entry name" value="O-Glucosyltr/Glycosyltrsf_90"/>
</dbReference>
<dbReference type="InterPro" id="IPR036457">
    <property type="entry name" value="PPM-type-like_dom_sf"/>
</dbReference>
<comment type="caution">
    <text evidence="3">The sequence shown here is derived from an EMBL/GenBank/DDBJ whole genome shotgun (WGS) entry which is preliminary data.</text>
</comment>
<evidence type="ECO:0000313" key="3">
    <source>
        <dbReference type="EMBL" id="RHY88970.1"/>
    </source>
</evidence>
<name>A0A3R6X1Q4_APHAT</name>
<feature type="region of interest" description="Disordered" evidence="1">
    <location>
        <begin position="504"/>
        <end position="525"/>
    </location>
</feature>
<feature type="compositionally biased region" description="Basic and acidic residues" evidence="1">
    <location>
        <begin position="19"/>
        <end position="38"/>
    </location>
</feature>
<evidence type="ECO:0000313" key="4">
    <source>
        <dbReference type="EMBL" id="RHZ14458.1"/>
    </source>
</evidence>
<dbReference type="InterPro" id="IPR006598">
    <property type="entry name" value="CAP10"/>
</dbReference>
<feature type="domain" description="Glycosyl transferase CAP10" evidence="2">
    <location>
        <begin position="235"/>
        <end position="497"/>
    </location>
</feature>
<protein>
    <recommendedName>
        <fullName evidence="2">Glycosyl transferase CAP10 domain-containing protein</fullName>
    </recommendedName>
</protein>
<evidence type="ECO:0000256" key="1">
    <source>
        <dbReference type="SAM" id="MobiDB-lite"/>
    </source>
</evidence>
<sequence>MSRRDHNDQSNYSYGASKRGREDDNERDVKRRRGDNGDPFRGCRGIFAWEDEPDPTWKAAVESHGGGVPKFATKGECEEFVQKHCAPGSNPDFRNLQHIFTMLVTWTQIAKILIPAMEKVDKDYPFKAPADMGVRNDNRFHDTDVEKGIKWRMDLPFHRETNRESTMHTLKYLFFHMRCGILVMIRNGRVVLFAPFANKDYENNWSEFLKFDSDDGTFEAYYGEKRNHYRRENIIRDVRKWWANGNIICNEHCKDSRRHEETQYWGDQFLSQLRDMYYLLFDGQFSNLSEPYGFLFDRDDKDPSQDLPLEQFKYNSWKKEPEFHHMVHPVPYLDAQITAWNLRDKKIAGHPMTFLRKDKFKGRGEFTAGKEHYIPMYEQSKFKYILYVEGHCAANRYAFLMRLGSVILKVSSKCVADEMWYTPLLVPMEDHVPIQEDLSDLAEKIAWCRAHDAECREMAARAKQKYEAFVSKEGIYDYMELITTHVAQRYSEVPTHWDYVRPVEHHERDPRKPSLQPDRDHSCVGSKNPRLCTGCEENKALQASRRRKMDEQDAEYHSKRPKSRVLSGADGMLGLHPTRRTSREEVCKPSFQPDRDQLCVGSNYPPPTMHQCQESEALQNAHKRRMGSQDAKYHIKRPKTQMGQKKRRITANDRNYSGGSFNIKRAVVTPIANIMAAIGEAPPPGDGAISATPPPSLVSSTSVNQMVISSSAPRHSVPNAGGILRRISAGFVRLFSEMTVSVSATTLTIPSTSTPSASQVAPTSLCPVVEPININEDGSSSRASKSVSAIPQDASGSVGTAMRRISTTLTHMFTDPKPLTDSMSAVDGSPKGRGHSKSVSETLVAMVHRGPVDRFGQGNVTHTGLDASFVDEGLHVLIDGAPNSTEFAQLLLDKLTDVFTKYTKSDDFQMCVNSPQVAGEIKVKLVQGIAAAHQAVVPSFGGVSAAASVGIAIIHRHPKDAIARLHVLNVGNTKTIVVRRQEIVFESASLMLGFHRPLRVPSVPPNSSPHSPPSQPTMLYEMYQLEAGDIVVSCTDGVTDNLYANEIIETIQVVSKYRNASWDWVAQEIAQVAANRVDQPLNRQSPFAKEAAGELYRSIDLDTELLGRYASLLRQDVNLTKTALFRNTNTRQGDDFPLDQLAQWAKAIVGTADDATVVISTI</sequence>
<feature type="region of interest" description="Disordered" evidence="1">
    <location>
        <begin position="776"/>
        <end position="799"/>
    </location>
</feature>
<gene>
    <name evidence="3" type="ORF">DYB35_002540</name>
    <name evidence="4" type="ORF">DYB37_009254</name>
</gene>
<proteinExistence type="predicted"/>
<evidence type="ECO:0000313" key="6">
    <source>
        <dbReference type="Proteomes" id="UP000285712"/>
    </source>
</evidence>
<dbReference type="PANTHER" id="PTHR12203">
    <property type="entry name" value="KDEL LYS-ASP-GLU-LEU CONTAINING - RELATED"/>
    <property type="match status" value="1"/>
</dbReference>
<evidence type="ECO:0000259" key="2">
    <source>
        <dbReference type="SMART" id="SM00672"/>
    </source>
</evidence>
<accession>A0A3R6X1Q4</accession>
<feature type="region of interest" description="Disordered" evidence="1">
    <location>
        <begin position="637"/>
        <end position="656"/>
    </location>
</feature>